<dbReference type="EMBL" id="BSXT01000629">
    <property type="protein sequence ID" value="GMF31359.1"/>
    <property type="molecule type" value="Genomic_DNA"/>
</dbReference>
<dbReference type="Proteomes" id="UP001165121">
    <property type="component" value="Unassembled WGS sequence"/>
</dbReference>
<protein>
    <submittedName>
        <fullName evidence="2">Unnamed protein product</fullName>
    </submittedName>
</protein>
<name>A0A9W6X4P2_9STRA</name>
<keyword evidence="3" id="KW-1185">Reference proteome</keyword>
<sequence>MLCGTSTTSSTSEEISDSNDSGATYNAPSSHGAVGLNKVGVSSPIELGEMVTLNLKVSHTNIETGARMLGSHSHTGGSTYRRK</sequence>
<accession>A0A9W6X4P2</accession>
<feature type="compositionally biased region" description="Low complexity" evidence="1">
    <location>
        <begin position="1"/>
        <end position="21"/>
    </location>
</feature>
<feature type="region of interest" description="Disordered" evidence="1">
    <location>
        <begin position="1"/>
        <end position="35"/>
    </location>
</feature>
<evidence type="ECO:0000313" key="3">
    <source>
        <dbReference type="Proteomes" id="UP001165121"/>
    </source>
</evidence>
<evidence type="ECO:0000256" key="1">
    <source>
        <dbReference type="SAM" id="MobiDB-lite"/>
    </source>
</evidence>
<proteinExistence type="predicted"/>
<reference evidence="2" key="1">
    <citation type="submission" date="2023-04" db="EMBL/GenBank/DDBJ databases">
        <title>Phytophthora fragariaefolia NBRC 109709.</title>
        <authorList>
            <person name="Ichikawa N."/>
            <person name="Sato H."/>
            <person name="Tonouchi N."/>
        </authorList>
    </citation>
    <scope>NUCLEOTIDE SEQUENCE</scope>
    <source>
        <strain evidence="2">NBRC 109709</strain>
    </source>
</reference>
<dbReference type="AlphaFoldDB" id="A0A9W6X4P2"/>
<gene>
    <name evidence="2" type="ORF">Pfra01_000717700</name>
</gene>
<evidence type="ECO:0000313" key="2">
    <source>
        <dbReference type="EMBL" id="GMF31359.1"/>
    </source>
</evidence>
<comment type="caution">
    <text evidence="2">The sequence shown here is derived from an EMBL/GenBank/DDBJ whole genome shotgun (WGS) entry which is preliminary data.</text>
</comment>
<organism evidence="2 3">
    <name type="scientific">Phytophthora fragariaefolia</name>
    <dbReference type="NCBI Taxonomy" id="1490495"/>
    <lineage>
        <taxon>Eukaryota</taxon>
        <taxon>Sar</taxon>
        <taxon>Stramenopiles</taxon>
        <taxon>Oomycota</taxon>
        <taxon>Peronosporomycetes</taxon>
        <taxon>Peronosporales</taxon>
        <taxon>Peronosporaceae</taxon>
        <taxon>Phytophthora</taxon>
    </lineage>
</organism>